<dbReference type="GO" id="GO:0005634">
    <property type="term" value="C:nucleus"/>
    <property type="evidence" value="ECO:0007669"/>
    <property type="project" value="InterPro"/>
</dbReference>
<dbReference type="AlphaFoldDB" id="A0AAY5KKN4"/>
<dbReference type="PANTHER" id="PTHR45879:SF3">
    <property type="entry name" value="CYCLIC AMP RESPONSE ELEMENT-BINDING PROTEIN B"/>
    <property type="match status" value="1"/>
</dbReference>
<keyword evidence="2" id="KW-1185">Reference proteome</keyword>
<dbReference type="InterPro" id="IPR001630">
    <property type="entry name" value="Leuzip_CREB"/>
</dbReference>
<dbReference type="GO" id="GO:0000978">
    <property type="term" value="F:RNA polymerase II cis-regulatory region sequence-specific DNA binding"/>
    <property type="evidence" value="ECO:0007669"/>
    <property type="project" value="TreeGrafter"/>
</dbReference>
<reference evidence="1 2" key="1">
    <citation type="submission" date="2020-02" db="EMBL/GenBank/DDBJ databases">
        <title>Esox lucius (northern pike) genome, fEsoLuc1, primary haplotype.</title>
        <authorList>
            <person name="Myers G."/>
            <person name="Karagic N."/>
            <person name="Meyer A."/>
            <person name="Pippel M."/>
            <person name="Reichard M."/>
            <person name="Winkler S."/>
            <person name="Tracey A."/>
            <person name="Sims Y."/>
            <person name="Howe K."/>
            <person name="Rhie A."/>
            <person name="Formenti G."/>
            <person name="Durbin R."/>
            <person name="Fedrigo O."/>
            <person name="Jarvis E.D."/>
        </authorList>
    </citation>
    <scope>NUCLEOTIDE SEQUENCE [LARGE SCALE GENOMIC DNA]</scope>
</reference>
<evidence type="ECO:0000313" key="1">
    <source>
        <dbReference type="Ensembl" id="ENSELUP00000088855.1"/>
    </source>
</evidence>
<dbReference type="GO" id="GO:0005667">
    <property type="term" value="C:transcription regulator complex"/>
    <property type="evidence" value="ECO:0007669"/>
    <property type="project" value="TreeGrafter"/>
</dbReference>
<reference evidence="1" key="2">
    <citation type="submission" date="2025-08" db="UniProtKB">
        <authorList>
            <consortium name="Ensembl"/>
        </authorList>
    </citation>
    <scope>IDENTIFICATION</scope>
</reference>
<dbReference type="Proteomes" id="UP000265140">
    <property type="component" value="Chromosome 21"/>
</dbReference>
<accession>A0AAY5KKN4</accession>
<dbReference type="Ensembl" id="ENSELUT00000099471.1">
    <property type="protein sequence ID" value="ENSELUP00000088855.1"/>
    <property type="gene ID" value="ENSELUG00000036107.1"/>
</dbReference>
<dbReference type="GO" id="GO:0000981">
    <property type="term" value="F:DNA-binding transcription factor activity, RNA polymerase II-specific"/>
    <property type="evidence" value="ECO:0007669"/>
    <property type="project" value="TreeGrafter"/>
</dbReference>
<gene>
    <name evidence="1" type="primary">CREM</name>
</gene>
<sequence length="186" mass="20401">SSITTALIVVSSLFHVSSKSTTRGFKDIVWLLQAKVARRRANLEAKNEDVSNIHKRRERLSRRQTCREVSPDTVVTKVEEIQEEVAPCNVTPAPIRPASVYQTNHGQFIAFTQDGAIQISSAFPGGLQGLQPLPLSNSVKPQSAAAIVQYSQETGDVSQQFFMQGNNVLVQGNVMCYAFGQVVILN</sequence>
<organism evidence="1 2">
    <name type="scientific">Esox lucius</name>
    <name type="common">Northern pike</name>
    <dbReference type="NCBI Taxonomy" id="8010"/>
    <lineage>
        <taxon>Eukaryota</taxon>
        <taxon>Metazoa</taxon>
        <taxon>Chordata</taxon>
        <taxon>Craniata</taxon>
        <taxon>Vertebrata</taxon>
        <taxon>Euteleostomi</taxon>
        <taxon>Actinopterygii</taxon>
        <taxon>Neopterygii</taxon>
        <taxon>Teleostei</taxon>
        <taxon>Protacanthopterygii</taxon>
        <taxon>Esociformes</taxon>
        <taxon>Esocidae</taxon>
        <taxon>Esox</taxon>
    </lineage>
</organism>
<name>A0AAY5KKN4_ESOLU</name>
<dbReference type="GeneTree" id="ENSGT00940000156952"/>
<protein>
    <submittedName>
        <fullName evidence="1">cAMP responsive element modulator</fullName>
    </submittedName>
</protein>
<evidence type="ECO:0000313" key="2">
    <source>
        <dbReference type="Proteomes" id="UP000265140"/>
    </source>
</evidence>
<dbReference type="PANTHER" id="PTHR45879">
    <property type="entry name" value="CYCLIC AMP RESPONSE ELEMENT-BINDING PROTEIN B"/>
    <property type="match status" value="1"/>
</dbReference>
<reference evidence="1" key="3">
    <citation type="submission" date="2025-09" db="UniProtKB">
        <authorList>
            <consortium name="Ensembl"/>
        </authorList>
    </citation>
    <scope>IDENTIFICATION</scope>
</reference>
<dbReference type="PRINTS" id="PR00041">
    <property type="entry name" value="LEUZIPPRCREB"/>
</dbReference>
<proteinExistence type="predicted"/>